<organism evidence="2 3">
    <name type="scientific">Paspalum notatum var. saurae</name>
    <dbReference type="NCBI Taxonomy" id="547442"/>
    <lineage>
        <taxon>Eukaryota</taxon>
        <taxon>Viridiplantae</taxon>
        <taxon>Streptophyta</taxon>
        <taxon>Embryophyta</taxon>
        <taxon>Tracheophyta</taxon>
        <taxon>Spermatophyta</taxon>
        <taxon>Magnoliopsida</taxon>
        <taxon>Liliopsida</taxon>
        <taxon>Poales</taxon>
        <taxon>Poaceae</taxon>
        <taxon>PACMAD clade</taxon>
        <taxon>Panicoideae</taxon>
        <taxon>Andropogonodae</taxon>
        <taxon>Paspaleae</taxon>
        <taxon>Paspalinae</taxon>
        <taxon>Paspalum</taxon>
    </lineage>
</organism>
<evidence type="ECO:0000313" key="2">
    <source>
        <dbReference type="EMBL" id="WVZ63261.1"/>
    </source>
</evidence>
<name>A0AAQ3WIS9_PASNO</name>
<evidence type="ECO:0000256" key="1">
    <source>
        <dbReference type="SAM" id="MobiDB-lite"/>
    </source>
</evidence>
<gene>
    <name evidence="2" type="ORF">U9M48_012906</name>
</gene>
<accession>A0AAQ3WIS9</accession>
<dbReference type="EMBL" id="CP144747">
    <property type="protein sequence ID" value="WVZ63261.1"/>
    <property type="molecule type" value="Genomic_DNA"/>
</dbReference>
<proteinExistence type="predicted"/>
<keyword evidence="3" id="KW-1185">Reference proteome</keyword>
<sequence length="25" mass="2825">MSSMVSSSSTQRTSSTTRNHCHQRK</sequence>
<reference evidence="2 3" key="1">
    <citation type="submission" date="2024-02" db="EMBL/GenBank/DDBJ databases">
        <title>High-quality chromosome-scale genome assembly of Pensacola bahiagrass (Paspalum notatum Flugge var. saurae).</title>
        <authorList>
            <person name="Vega J.M."/>
            <person name="Podio M."/>
            <person name="Orjuela J."/>
            <person name="Siena L.A."/>
            <person name="Pessino S.C."/>
            <person name="Combes M.C."/>
            <person name="Mariac C."/>
            <person name="Albertini E."/>
            <person name="Pupilli F."/>
            <person name="Ortiz J.P.A."/>
            <person name="Leblanc O."/>
        </authorList>
    </citation>
    <scope>NUCLEOTIDE SEQUENCE [LARGE SCALE GENOMIC DNA]</scope>
    <source>
        <strain evidence="2">R1</strain>
        <tissue evidence="2">Leaf</tissue>
    </source>
</reference>
<feature type="region of interest" description="Disordered" evidence="1">
    <location>
        <begin position="1"/>
        <end position="25"/>
    </location>
</feature>
<protein>
    <submittedName>
        <fullName evidence="2">Uncharacterized protein</fullName>
    </submittedName>
</protein>
<evidence type="ECO:0000313" key="3">
    <source>
        <dbReference type="Proteomes" id="UP001341281"/>
    </source>
</evidence>
<dbReference type="AlphaFoldDB" id="A0AAQ3WIS9"/>
<dbReference type="Proteomes" id="UP001341281">
    <property type="component" value="Chromosome 03"/>
</dbReference>
<feature type="compositionally biased region" description="Low complexity" evidence="1">
    <location>
        <begin position="1"/>
        <end position="17"/>
    </location>
</feature>